<evidence type="ECO:0000256" key="4">
    <source>
        <dbReference type="ARBA" id="ARBA00023004"/>
    </source>
</evidence>
<dbReference type="InterPro" id="IPR051208">
    <property type="entry name" value="Class-I_Fumarase/Tartrate_DH"/>
</dbReference>
<keyword evidence="2" id="KW-0004">4Fe-4S</keyword>
<accession>A0A660SRA5</accession>
<sequence length="281" mass="31258">MRIIDANDIEESVYNLTLITAFNINEKERGFLKIAINEEESDIARNVIGDILNNAKIAEKERIPLCQDTGTAIYYVEIGNELMIKGDLLKNAINNGMRRAYNDGYLRKSIVNDPLFNRANTGDNSPAMIHFDEIRGDKLKITYIAKGGGSDNVSKIWMYQPTEDLEIIMNNIVNFIKDNGMNACPPLIVGIGIGGTFDYAAFLAKKALTRQLKEYNKNKDYAELEKTLLKRINNTGLGPMGYGGKTTALAVNVEYAPCHLASLPVAINLNCHSHRTGRIIL</sequence>
<keyword evidence="6" id="KW-0456">Lyase</keyword>
<reference evidence="8 9" key="1">
    <citation type="submission" date="2018-06" db="EMBL/GenBank/DDBJ databases">
        <title>Extensive metabolic versatility and redundancy in microbially diverse, dynamic hydrothermal sediments.</title>
        <authorList>
            <person name="Dombrowski N."/>
            <person name="Teske A."/>
            <person name="Baker B.J."/>
        </authorList>
    </citation>
    <scope>NUCLEOTIDE SEQUENCE [LARGE SCALE GENOMIC DNA]</scope>
    <source>
        <strain evidence="8">B10_G13</strain>
    </source>
</reference>
<dbReference type="GO" id="GO:0046872">
    <property type="term" value="F:metal ion binding"/>
    <property type="evidence" value="ECO:0007669"/>
    <property type="project" value="UniProtKB-KW"/>
</dbReference>
<evidence type="ECO:0000259" key="7">
    <source>
        <dbReference type="Pfam" id="PF05681"/>
    </source>
</evidence>
<dbReference type="Proteomes" id="UP000271125">
    <property type="component" value="Unassembled WGS sequence"/>
</dbReference>
<name>A0A660SRA5_UNCT6</name>
<gene>
    <name evidence="8" type="ORF">DRP43_00185</name>
</gene>
<dbReference type="GO" id="GO:0051539">
    <property type="term" value="F:4 iron, 4 sulfur cluster binding"/>
    <property type="evidence" value="ECO:0007669"/>
    <property type="project" value="UniProtKB-KW"/>
</dbReference>
<evidence type="ECO:0000256" key="6">
    <source>
        <dbReference type="ARBA" id="ARBA00023239"/>
    </source>
</evidence>
<evidence type="ECO:0000256" key="5">
    <source>
        <dbReference type="ARBA" id="ARBA00023014"/>
    </source>
</evidence>
<dbReference type="PANTHER" id="PTHR30389:SF17">
    <property type="entry name" value="L(+)-TARTRATE DEHYDRATASE SUBUNIT ALPHA-RELATED"/>
    <property type="match status" value="1"/>
</dbReference>
<feature type="domain" description="Fe-S hydro-lyase tartrate dehydratase alpha-type catalytic" evidence="7">
    <location>
        <begin position="12"/>
        <end position="278"/>
    </location>
</feature>
<keyword evidence="4" id="KW-0408">Iron</keyword>
<evidence type="ECO:0000256" key="1">
    <source>
        <dbReference type="ARBA" id="ARBA00008876"/>
    </source>
</evidence>
<dbReference type="EMBL" id="QNBD01000004">
    <property type="protein sequence ID" value="RKX72651.1"/>
    <property type="molecule type" value="Genomic_DNA"/>
</dbReference>
<dbReference type="NCBIfam" id="TIGR00722">
    <property type="entry name" value="ttdA_fumA_fumB"/>
    <property type="match status" value="1"/>
</dbReference>
<proteinExistence type="inferred from homology"/>
<dbReference type="PANTHER" id="PTHR30389">
    <property type="entry name" value="FUMARATE HYDRATASE-RELATED"/>
    <property type="match status" value="1"/>
</dbReference>
<evidence type="ECO:0000313" key="8">
    <source>
        <dbReference type="EMBL" id="RKX72651.1"/>
    </source>
</evidence>
<evidence type="ECO:0000256" key="3">
    <source>
        <dbReference type="ARBA" id="ARBA00022723"/>
    </source>
</evidence>
<organism evidence="8 9">
    <name type="scientific">candidate division TA06 bacterium</name>
    <dbReference type="NCBI Taxonomy" id="2250710"/>
    <lineage>
        <taxon>Bacteria</taxon>
        <taxon>Bacteria division TA06</taxon>
    </lineage>
</organism>
<evidence type="ECO:0000313" key="9">
    <source>
        <dbReference type="Proteomes" id="UP000271125"/>
    </source>
</evidence>
<comment type="similarity">
    <text evidence="1">Belongs to the class-I fumarase family.</text>
</comment>
<dbReference type="Pfam" id="PF05681">
    <property type="entry name" value="Fumerase"/>
    <property type="match status" value="1"/>
</dbReference>
<dbReference type="NCBIfam" id="NF004885">
    <property type="entry name" value="PRK06246.1"/>
    <property type="match status" value="1"/>
</dbReference>
<keyword evidence="5" id="KW-0411">Iron-sulfur</keyword>
<dbReference type="AlphaFoldDB" id="A0A660SRA5"/>
<protein>
    <submittedName>
        <fullName evidence="8">Fumarate hydratase</fullName>
    </submittedName>
</protein>
<comment type="caution">
    <text evidence="8">The sequence shown here is derived from an EMBL/GenBank/DDBJ whole genome shotgun (WGS) entry which is preliminary data.</text>
</comment>
<evidence type="ECO:0000256" key="2">
    <source>
        <dbReference type="ARBA" id="ARBA00022485"/>
    </source>
</evidence>
<dbReference type="GO" id="GO:0016829">
    <property type="term" value="F:lyase activity"/>
    <property type="evidence" value="ECO:0007669"/>
    <property type="project" value="UniProtKB-KW"/>
</dbReference>
<keyword evidence="3" id="KW-0479">Metal-binding</keyword>
<dbReference type="InterPro" id="IPR004646">
    <property type="entry name" value="Fe-S_hydro-lyase_TtdA-typ_cat"/>
</dbReference>